<reference evidence="1" key="1">
    <citation type="journal article" date="2022" name="bioRxiv">
        <title>Sequencing and chromosome-scale assembly of the giantPleurodeles waltlgenome.</title>
        <authorList>
            <person name="Brown T."/>
            <person name="Elewa A."/>
            <person name="Iarovenko S."/>
            <person name="Subramanian E."/>
            <person name="Araus A.J."/>
            <person name="Petzold A."/>
            <person name="Susuki M."/>
            <person name="Suzuki K.-i.T."/>
            <person name="Hayashi T."/>
            <person name="Toyoda A."/>
            <person name="Oliveira C."/>
            <person name="Osipova E."/>
            <person name="Leigh N.D."/>
            <person name="Simon A."/>
            <person name="Yun M.H."/>
        </authorList>
    </citation>
    <scope>NUCLEOTIDE SEQUENCE</scope>
    <source>
        <strain evidence="1">20211129_DDA</strain>
        <tissue evidence="1">Liver</tissue>
    </source>
</reference>
<dbReference type="EMBL" id="JANPWB010000003">
    <property type="protein sequence ID" value="KAJ1199658.1"/>
    <property type="molecule type" value="Genomic_DNA"/>
</dbReference>
<comment type="caution">
    <text evidence="1">The sequence shown here is derived from an EMBL/GenBank/DDBJ whole genome shotgun (WGS) entry which is preliminary data.</text>
</comment>
<name>A0AAV7VH92_PLEWA</name>
<evidence type="ECO:0000313" key="1">
    <source>
        <dbReference type="EMBL" id="KAJ1199658.1"/>
    </source>
</evidence>
<dbReference type="AlphaFoldDB" id="A0AAV7VH92"/>
<dbReference type="Proteomes" id="UP001066276">
    <property type="component" value="Chromosome 2_1"/>
</dbReference>
<gene>
    <name evidence="1" type="ORF">NDU88_003491</name>
</gene>
<accession>A0AAV7VH92</accession>
<keyword evidence="2" id="KW-1185">Reference proteome</keyword>
<protein>
    <submittedName>
        <fullName evidence="1">Uncharacterized protein</fullName>
    </submittedName>
</protein>
<organism evidence="1 2">
    <name type="scientific">Pleurodeles waltl</name>
    <name type="common">Iberian ribbed newt</name>
    <dbReference type="NCBI Taxonomy" id="8319"/>
    <lineage>
        <taxon>Eukaryota</taxon>
        <taxon>Metazoa</taxon>
        <taxon>Chordata</taxon>
        <taxon>Craniata</taxon>
        <taxon>Vertebrata</taxon>
        <taxon>Euteleostomi</taxon>
        <taxon>Amphibia</taxon>
        <taxon>Batrachia</taxon>
        <taxon>Caudata</taxon>
        <taxon>Salamandroidea</taxon>
        <taxon>Salamandridae</taxon>
        <taxon>Pleurodelinae</taxon>
        <taxon>Pleurodeles</taxon>
    </lineage>
</organism>
<proteinExistence type="predicted"/>
<evidence type="ECO:0000313" key="2">
    <source>
        <dbReference type="Proteomes" id="UP001066276"/>
    </source>
</evidence>
<sequence length="68" mass="7621">MNPGPLAGQSSASRFVVYVDGDARWLLCKDIKEPVKRGDEMRSKASNLLIDDIEVLRSLYDLRKLGRG</sequence>